<name>A0ABS9K9Q4_9BACT</name>
<protein>
    <submittedName>
        <fullName evidence="2">Class I SAM-dependent methyltransferase</fullName>
    </submittedName>
</protein>
<comment type="caution">
    <text evidence="2">The sequence shown here is derived from an EMBL/GenBank/DDBJ whole genome shotgun (WGS) entry which is preliminary data.</text>
</comment>
<dbReference type="EMBL" id="JAKLWS010000002">
    <property type="protein sequence ID" value="MCG2587577.1"/>
    <property type="molecule type" value="Genomic_DNA"/>
</dbReference>
<dbReference type="CDD" id="cd02440">
    <property type="entry name" value="AdoMet_MTases"/>
    <property type="match status" value="1"/>
</dbReference>
<keyword evidence="2" id="KW-0489">Methyltransferase</keyword>
<dbReference type="SUPFAM" id="SSF53335">
    <property type="entry name" value="S-adenosyl-L-methionine-dependent methyltransferases"/>
    <property type="match status" value="1"/>
</dbReference>
<organism evidence="2 3">
    <name type="scientific">Rhodohalobacter sulfatireducens</name>
    <dbReference type="NCBI Taxonomy" id="2911366"/>
    <lineage>
        <taxon>Bacteria</taxon>
        <taxon>Pseudomonadati</taxon>
        <taxon>Balneolota</taxon>
        <taxon>Balneolia</taxon>
        <taxon>Balneolales</taxon>
        <taxon>Balneolaceae</taxon>
        <taxon>Rhodohalobacter</taxon>
    </lineage>
</organism>
<dbReference type="PANTHER" id="PTHR43861">
    <property type="entry name" value="TRANS-ACONITATE 2-METHYLTRANSFERASE-RELATED"/>
    <property type="match status" value="1"/>
</dbReference>
<dbReference type="GO" id="GO:0032259">
    <property type="term" value="P:methylation"/>
    <property type="evidence" value="ECO:0007669"/>
    <property type="project" value="UniProtKB-KW"/>
</dbReference>
<dbReference type="Proteomes" id="UP001165366">
    <property type="component" value="Unassembled WGS sequence"/>
</dbReference>
<evidence type="ECO:0000313" key="3">
    <source>
        <dbReference type="Proteomes" id="UP001165366"/>
    </source>
</evidence>
<evidence type="ECO:0000313" key="2">
    <source>
        <dbReference type="EMBL" id="MCG2587577.1"/>
    </source>
</evidence>
<dbReference type="GO" id="GO:0008168">
    <property type="term" value="F:methyltransferase activity"/>
    <property type="evidence" value="ECO:0007669"/>
    <property type="project" value="UniProtKB-KW"/>
</dbReference>
<gene>
    <name evidence="2" type="ORF">L6773_03290</name>
</gene>
<dbReference type="Gene3D" id="2.20.25.110">
    <property type="entry name" value="S-adenosyl-L-methionine-dependent methyltransferases"/>
    <property type="match status" value="1"/>
</dbReference>
<reference evidence="2" key="1">
    <citation type="submission" date="2022-01" db="EMBL/GenBank/DDBJ databases">
        <authorList>
            <person name="Wang Y."/>
        </authorList>
    </citation>
    <scope>NUCLEOTIDE SEQUENCE</scope>
    <source>
        <strain evidence="2">WB101</strain>
    </source>
</reference>
<dbReference type="InterPro" id="IPR025714">
    <property type="entry name" value="Methyltranfer_dom"/>
</dbReference>
<reference evidence="2" key="2">
    <citation type="submission" date="2024-05" db="EMBL/GenBank/DDBJ databases">
        <title>Rhodohalobacter halophilus gen. nov., sp. nov., a moderately halophilic member of the family Balneolaceae.</title>
        <authorList>
            <person name="Xia J."/>
        </authorList>
    </citation>
    <scope>NUCLEOTIDE SEQUENCE</scope>
    <source>
        <strain evidence="2">WB101</strain>
    </source>
</reference>
<feature type="domain" description="Methyltransferase" evidence="1">
    <location>
        <begin position="42"/>
        <end position="169"/>
    </location>
</feature>
<keyword evidence="3" id="KW-1185">Reference proteome</keyword>
<keyword evidence="2" id="KW-0808">Transferase</keyword>
<proteinExistence type="predicted"/>
<dbReference type="Gene3D" id="3.40.50.150">
    <property type="entry name" value="Vaccinia Virus protein VP39"/>
    <property type="match status" value="1"/>
</dbReference>
<evidence type="ECO:0000259" key="1">
    <source>
        <dbReference type="Pfam" id="PF13847"/>
    </source>
</evidence>
<sequence>MSWFKEWFDSPLYEKLYAYRNKNEANKLAELIEREIPASKYRNVLDLGCGRGRHSITLAERGYNVLGIDLSKEVIAKAGQIAGEKDLPNLQFQVGDMRRPLDKTFDAVVNLFTTFGYFLKDEENAKVIRSVNSMLHVNGIFILDYLNAYKVRRDLVAEEEELFRDMTVHIERKIKRNMVYKKIRFTGDKLEQPIQYQERVKLYELDWFEKTFNRNGFQLERCYGSYEGADFEKEESPRLLMVARKL</sequence>
<dbReference type="RefSeq" id="WP_237852421.1">
    <property type="nucleotide sequence ID" value="NZ_JAKLWS010000002.1"/>
</dbReference>
<dbReference type="InterPro" id="IPR029063">
    <property type="entry name" value="SAM-dependent_MTases_sf"/>
</dbReference>
<dbReference type="Pfam" id="PF13847">
    <property type="entry name" value="Methyltransf_31"/>
    <property type="match status" value="1"/>
</dbReference>
<accession>A0ABS9K9Q4</accession>